<name>A0ABS2AQL9_9ACTN</name>
<proteinExistence type="predicted"/>
<reference evidence="2 3" key="1">
    <citation type="submission" date="2021-01" db="EMBL/GenBank/DDBJ databases">
        <title>Actinoplanes sp. nov. LDG1-06 isolated from lichen.</title>
        <authorList>
            <person name="Saeng-In P."/>
            <person name="Phongsopitanun W."/>
            <person name="Kanchanasin P."/>
            <person name="Yuki M."/>
            <person name="Kudo T."/>
            <person name="Ohkuma M."/>
            <person name="Tanasupawat S."/>
        </authorList>
    </citation>
    <scope>NUCLEOTIDE SEQUENCE [LARGE SCALE GENOMIC DNA]</scope>
    <source>
        <strain evidence="2 3">LDG1-06</strain>
    </source>
</reference>
<keyword evidence="1" id="KW-0472">Membrane</keyword>
<evidence type="ECO:0000313" key="2">
    <source>
        <dbReference type="EMBL" id="MBM2622038.1"/>
    </source>
</evidence>
<keyword evidence="3" id="KW-1185">Reference proteome</keyword>
<gene>
    <name evidence="2" type="ORF">JIG36_41700</name>
</gene>
<comment type="caution">
    <text evidence="2">The sequence shown here is derived from an EMBL/GenBank/DDBJ whole genome shotgun (WGS) entry which is preliminary data.</text>
</comment>
<keyword evidence="1" id="KW-0812">Transmembrane</keyword>
<evidence type="ECO:0000256" key="1">
    <source>
        <dbReference type="SAM" id="Phobius"/>
    </source>
</evidence>
<dbReference type="RefSeq" id="WP_203382300.1">
    <property type="nucleotide sequence ID" value="NZ_JAENHP010000023.1"/>
</dbReference>
<evidence type="ECO:0000313" key="3">
    <source>
        <dbReference type="Proteomes" id="UP000632138"/>
    </source>
</evidence>
<dbReference type="Proteomes" id="UP000632138">
    <property type="component" value="Unassembled WGS sequence"/>
</dbReference>
<keyword evidence="1" id="KW-1133">Transmembrane helix</keyword>
<accession>A0ABS2AQL9</accession>
<sequence length="90" mass="9766">MIWEEMLRRRVEERCGDPGEAFAPYGYRFGKWLDADPATRADRDVVQVRDAVAGYLGGAVREGRLVGTVVGVGLGTAGALIVFLLVWAVA</sequence>
<feature type="transmembrane region" description="Helical" evidence="1">
    <location>
        <begin position="65"/>
        <end position="89"/>
    </location>
</feature>
<dbReference type="EMBL" id="JAENHP010000023">
    <property type="protein sequence ID" value="MBM2622038.1"/>
    <property type="molecule type" value="Genomic_DNA"/>
</dbReference>
<organism evidence="2 3">
    <name type="scientific">Paractinoplanes ovalisporus</name>
    <dbReference type="NCBI Taxonomy" id="2810368"/>
    <lineage>
        <taxon>Bacteria</taxon>
        <taxon>Bacillati</taxon>
        <taxon>Actinomycetota</taxon>
        <taxon>Actinomycetes</taxon>
        <taxon>Micromonosporales</taxon>
        <taxon>Micromonosporaceae</taxon>
        <taxon>Paractinoplanes</taxon>
    </lineage>
</organism>
<protein>
    <submittedName>
        <fullName evidence="2">Uncharacterized protein</fullName>
    </submittedName>
</protein>